<protein>
    <submittedName>
        <fullName evidence="2">Uncharacterized protein</fullName>
    </submittedName>
</protein>
<gene>
    <name evidence="2" type="ORF">g.6335</name>
</gene>
<keyword evidence="1" id="KW-0732">Signal</keyword>
<evidence type="ECO:0000256" key="1">
    <source>
        <dbReference type="SAM" id="SignalP"/>
    </source>
</evidence>
<reference evidence="2" key="1">
    <citation type="submission" date="2015-11" db="EMBL/GenBank/DDBJ databases">
        <title>De novo transcriptome assembly of four potential Pierce s Disease insect vectors from Arizona vineyards.</title>
        <authorList>
            <person name="Tassone E.E."/>
        </authorList>
    </citation>
    <scope>NUCLEOTIDE SEQUENCE</scope>
</reference>
<organism evidence="2">
    <name type="scientific">Cuerna arida</name>
    <dbReference type="NCBI Taxonomy" id="1464854"/>
    <lineage>
        <taxon>Eukaryota</taxon>
        <taxon>Metazoa</taxon>
        <taxon>Ecdysozoa</taxon>
        <taxon>Arthropoda</taxon>
        <taxon>Hexapoda</taxon>
        <taxon>Insecta</taxon>
        <taxon>Pterygota</taxon>
        <taxon>Neoptera</taxon>
        <taxon>Paraneoptera</taxon>
        <taxon>Hemiptera</taxon>
        <taxon>Auchenorrhyncha</taxon>
        <taxon>Membracoidea</taxon>
        <taxon>Cicadellidae</taxon>
        <taxon>Cicadellinae</taxon>
        <taxon>Proconiini</taxon>
        <taxon>Cuerna</taxon>
    </lineage>
</organism>
<name>A0A1B6FH54_9HEMI</name>
<dbReference type="AlphaFoldDB" id="A0A1B6FH54"/>
<proteinExistence type="predicted"/>
<evidence type="ECO:0000313" key="2">
    <source>
        <dbReference type="EMBL" id="JAS49531.1"/>
    </source>
</evidence>
<feature type="signal peptide" evidence="1">
    <location>
        <begin position="1"/>
        <end position="20"/>
    </location>
</feature>
<dbReference type="EMBL" id="GECZ01020238">
    <property type="protein sequence ID" value="JAS49531.1"/>
    <property type="molecule type" value="Transcribed_RNA"/>
</dbReference>
<sequence>MRLKMVILFLVIYGLQYIDALNETVNLVALDQHLTTLLIHPQTGKGNELLNDSEFLCKSLDEVSDLVDEQDPKGAEIYKRFAEAGGLKFINTTYNSESLKKGYKFTDDDLEYLSTTIREMKSVWLSIEVLLNVTLPDSGEHYREKILARIRENEILRGEPDTNVTSLETSELSD</sequence>
<accession>A0A1B6FH54</accession>
<feature type="chain" id="PRO_5008582835" evidence="1">
    <location>
        <begin position="21"/>
        <end position="174"/>
    </location>
</feature>